<evidence type="ECO:0000313" key="1">
    <source>
        <dbReference type="EMBL" id="MFD2117169.1"/>
    </source>
</evidence>
<keyword evidence="2" id="KW-1185">Reference proteome</keyword>
<dbReference type="Proteomes" id="UP001597362">
    <property type="component" value="Unassembled WGS sequence"/>
</dbReference>
<reference evidence="2" key="1">
    <citation type="journal article" date="2019" name="Int. J. Syst. Evol. Microbiol.">
        <title>The Global Catalogue of Microorganisms (GCM) 10K type strain sequencing project: providing services to taxonomists for standard genome sequencing and annotation.</title>
        <authorList>
            <consortium name="The Broad Institute Genomics Platform"/>
            <consortium name="The Broad Institute Genome Sequencing Center for Infectious Disease"/>
            <person name="Wu L."/>
            <person name="Ma J."/>
        </authorList>
    </citation>
    <scope>NUCLEOTIDE SEQUENCE [LARGE SCALE GENOMIC DNA]</scope>
    <source>
        <strain evidence="2">GH52</strain>
    </source>
</reference>
<proteinExistence type="predicted"/>
<dbReference type="RefSeq" id="WP_377774078.1">
    <property type="nucleotide sequence ID" value="NZ_JBHUHO010000035.1"/>
</dbReference>
<gene>
    <name evidence="1" type="ORF">ACFSJH_15670</name>
</gene>
<dbReference type="EMBL" id="JBHUHO010000035">
    <property type="protein sequence ID" value="MFD2117169.1"/>
    <property type="molecule type" value="Genomic_DNA"/>
</dbReference>
<sequence length="114" mass="13354">MIQVTMNLVDDWVNTVKEVLKGTVGYVEEEATAQQLAYRYYQLSLPEAEAATETAHTLERLKNIEQTIKDNMDAIIIPDIRKRTNYEGNEFHFCWVYQQGEHIVEMNSQYRIPL</sequence>
<organism evidence="1 2">
    <name type="scientific">Paenibacillus yanchengensis</name>
    <dbReference type="NCBI Taxonomy" id="2035833"/>
    <lineage>
        <taxon>Bacteria</taxon>
        <taxon>Bacillati</taxon>
        <taxon>Bacillota</taxon>
        <taxon>Bacilli</taxon>
        <taxon>Bacillales</taxon>
        <taxon>Paenibacillaceae</taxon>
        <taxon>Paenibacillus</taxon>
    </lineage>
</organism>
<evidence type="ECO:0000313" key="2">
    <source>
        <dbReference type="Proteomes" id="UP001597362"/>
    </source>
</evidence>
<comment type="caution">
    <text evidence="1">The sequence shown here is derived from an EMBL/GenBank/DDBJ whole genome shotgun (WGS) entry which is preliminary data.</text>
</comment>
<accession>A0ABW4YNV9</accession>
<protein>
    <submittedName>
        <fullName evidence="1">Uncharacterized protein</fullName>
    </submittedName>
</protein>
<name>A0ABW4YNV9_9BACL</name>